<dbReference type="RefSeq" id="WP_252436263.1">
    <property type="nucleotide sequence ID" value="NZ_JAGSOV010000011.1"/>
</dbReference>
<dbReference type="Gene3D" id="3.30.1330.30">
    <property type="match status" value="1"/>
</dbReference>
<comment type="caution">
    <text evidence="1">The sequence shown here is derived from an EMBL/GenBank/DDBJ whole genome shotgun (WGS) entry which is preliminary data.</text>
</comment>
<keyword evidence="2" id="KW-1185">Reference proteome</keyword>
<evidence type="ECO:0008006" key="3">
    <source>
        <dbReference type="Google" id="ProtNLM"/>
    </source>
</evidence>
<dbReference type="Proteomes" id="UP001165283">
    <property type="component" value="Unassembled WGS sequence"/>
</dbReference>
<proteinExistence type="predicted"/>
<dbReference type="SUPFAM" id="SSF53137">
    <property type="entry name" value="Translational machinery components"/>
    <property type="match status" value="1"/>
</dbReference>
<reference evidence="1" key="1">
    <citation type="submission" date="2021-04" db="EMBL/GenBank/DDBJ databases">
        <title>Pseudonocardia sp. nov., isolated from sandy soil of mangrove forest.</title>
        <authorList>
            <person name="Zan Z."/>
            <person name="Huang R."/>
            <person name="Liu W."/>
        </authorList>
    </citation>
    <scope>NUCLEOTIDE SEQUENCE</scope>
    <source>
        <strain evidence="1">S2-4</strain>
    </source>
</reference>
<dbReference type="InterPro" id="IPR040701">
    <property type="entry name" value="Bact_RF_family2"/>
</dbReference>
<protein>
    <recommendedName>
        <fullName evidence="3">Peptide subunit release factor 1 (ERF1)</fullName>
    </recommendedName>
</protein>
<evidence type="ECO:0000313" key="2">
    <source>
        <dbReference type="Proteomes" id="UP001165283"/>
    </source>
</evidence>
<evidence type="ECO:0000313" key="1">
    <source>
        <dbReference type="EMBL" id="MCO1654656.1"/>
    </source>
</evidence>
<dbReference type="Pfam" id="PF18844">
    <property type="entry name" value="baeRF_family2"/>
    <property type="match status" value="1"/>
</dbReference>
<dbReference type="Gene3D" id="3.30.420.60">
    <property type="entry name" value="eRF1 domain 2"/>
    <property type="match status" value="1"/>
</dbReference>
<dbReference type="InterPro" id="IPR029064">
    <property type="entry name" value="Ribosomal_eL30-like_sf"/>
</dbReference>
<gene>
    <name evidence="1" type="ORF">KDL28_06265</name>
</gene>
<name>A0ABT0ZVA8_9PSEU</name>
<accession>A0ABT0ZVA8</accession>
<dbReference type="EMBL" id="JAGSOV010000011">
    <property type="protein sequence ID" value="MCO1654656.1"/>
    <property type="molecule type" value="Genomic_DNA"/>
</dbReference>
<dbReference type="InterPro" id="IPR042226">
    <property type="entry name" value="eFR1_2_sf"/>
</dbReference>
<organism evidence="1 2">
    <name type="scientific">Pseudonocardia humida</name>
    <dbReference type="NCBI Taxonomy" id="2800819"/>
    <lineage>
        <taxon>Bacteria</taxon>
        <taxon>Bacillati</taxon>
        <taxon>Actinomycetota</taxon>
        <taxon>Actinomycetes</taxon>
        <taxon>Pseudonocardiales</taxon>
        <taxon>Pseudonocardiaceae</taxon>
        <taxon>Pseudonocardia</taxon>
    </lineage>
</organism>
<sequence>MTNTPASHRPAPVVPLPEDAFASEGPVVTAHLITDGSQPGAARRTALRWKALRTRLSTEGAPEAALTAIDPLVEVAHTAGAALFAVADADGLRYAAHLPEPPETDDARVSPLPHLAPLLAATQERLPHLVVVTDRLGAELIAVLPDQHDQHVEVDGEDLHVTRSAPGGWSQRRFQQRAENRWESNAREVSEAVTALFDRTAPRLVVLSGDVRAVQFLREHLPVRVADAVTEVQGDYGSPDEALRRARPLVAAAVVDDTAALLAEHHRGSSEGLAVCGAEDTLAALRAGQVHTVLLDPTRAADRTGWFGPGGSQVGSTAIALQATGVLDPRPAPLSDVVVRAAASTAAAVRVVPGGTPATAQDGVAALLRYR</sequence>